<evidence type="ECO:0000313" key="2">
    <source>
        <dbReference type="Proteomes" id="UP000175968"/>
    </source>
</evidence>
<accession>A0AAC9I1R1</accession>
<name>A0AAC9I1R1_9FLAO</name>
<dbReference type="Proteomes" id="UP000175968">
    <property type="component" value="Chromosome"/>
</dbReference>
<proteinExistence type="predicted"/>
<reference evidence="1 2" key="1">
    <citation type="submission" date="2016-10" db="EMBL/GenBank/DDBJ databases">
        <title>Flavobacterium gilvum sp. nov., isolated from stream water.</title>
        <authorList>
            <person name="Shin S.-K."/>
            <person name="Cho Y.-J."/>
            <person name="Yi H."/>
        </authorList>
    </citation>
    <scope>NUCLEOTIDE SEQUENCE [LARGE SCALE GENOMIC DNA]</scope>
    <source>
        <strain evidence="1 2">EM1308</strain>
    </source>
</reference>
<protein>
    <submittedName>
        <fullName evidence="1">Uncharacterized protein</fullName>
    </submittedName>
</protein>
<dbReference type="AlphaFoldDB" id="A0AAC9I1R1"/>
<dbReference type="EMBL" id="CP017479">
    <property type="protein sequence ID" value="AOW08494.1"/>
    <property type="molecule type" value="Genomic_DNA"/>
</dbReference>
<sequence>MVYIPKNVPANISRIMLSFIGPGGRFGALGAGAGRAGPANPFMLVSMINRNKIILSVKNFMLIWGNKLFLRANLKSVLQFTKVILFF</sequence>
<evidence type="ECO:0000313" key="1">
    <source>
        <dbReference type="EMBL" id="AOW08494.1"/>
    </source>
</evidence>
<keyword evidence="2" id="KW-1185">Reference proteome</keyword>
<gene>
    <name evidence="1" type="ORF">EM308_02715</name>
</gene>
<organism evidence="1 2">
    <name type="scientific">Flavobacterium gilvum</name>
    <dbReference type="NCBI Taxonomy" id="1492737"/>
    <lineage>
        <taxon>Bacteria</taxon>
        <taxon>Pseudomonadati</taxon>
        <taxon>Bacteroidota</taxon>
        <taxon>Flavobacteriia</taxon>
        <taxon>Flavobacteriales</taxon>
        <taxon>Flavobacteriaceae</taxon>
        <taxon>Flavobacterium</taxon>
    </lineage>
</organism>
<dbReference type="KEGG" id="fgl:EM308_02715"/>